<reference evidence="3" key="1">
    <citation type="submission" date="2025-05" db="UniProtKB">
        <authorList>
            <consortium name="RefSeq"/>
        </authorList>
    </citation>
    <scope>NUCLEOTIDE SEQUENCE [LARGE SCALE GENOMIC DNA]</scope>
</reference>
<organism evidence="3 4">
    <name type="scientific">Hydra vulgaris</name>
    <name type="common">Hydra</name>
    <name type="synonym">Hydra attenuata</name>
    <dbReference type="NCBI Taxonomy" id="6087"/>
    <lineage>
        <taxon>Eukaryota</taxon>
        <taxon>Metazoa</taxon>
        <taxon>Cnidaria</taxon>
        <taxon>Hydrozoa</taxon>
        <taxon>Hydroidolina</taxon>
        <taxon>Anthoathecata</taxon>
        <taxon>Aplanulata</taxon>
        <taxon>Hydridae</taxon>
        <taxon>Hydra</taxon>
    </lineage>
</organism>
<protein>
    <submittedName>
        <fullName evidence="4">Uncharacterized protein LOC100214894</fullName>
    </submittedName>
</protein>
<name>A0ABM4B5S3_HYDVU</name>
<evidence type="ECO:0000313" key="3">
    <source>
        <dbReference type="Proteomes" id="UP001652625"/>
    </source>
</evidence>
<dbReference type="Proteomes" id="UP001652625">
    <property type="component" value="Chromosome 01"/>
</dbReference>
<gene>
    <name evidence="4" type="primary">LOC100214894</name>
</gene>
<feature type="coiled-coil region" evidence="1">
    <location>
        <begin position="308"/>
        <end position="349"/>
    </location>
</feature>
<feature type="region of interest" description="Disordered" evidence="2">
    <location>
        <begin position="208"/>
        <end position="228"/>
    </location>
</feature>
<evidence type="ECO:0000256" key="1">
    <source>
        <dbReference type="SAM" id="Coils"/>
    </source>
</evidence>
<accession>A0ABM4B5S3</accession>
<dbReference type="RefSeq" id="XP_065644187.1">
    <property type="nucleotide sequence ID" value="XM_065788115.1"/>
</dbReference>
<evidence type="ECO:0000256" key="2">
    <source>
        <dbReference type="SAM" id="MobiDB-lite"/>
    </source>
</evidence>
<sequence>MSSDDNLIDFSSDELLIPTASQVSMSIPELQINTPISLPFETPKIEKSNISFFAITREETANESVQNDGSSELFNTLSEMHISNSNLTAIDGITYNTDLVKQLDEQNDFEKVNEHFFPVNHLENSFSTSTPVHVSDTGSTLILDNNNFASFSVSSTSQNTVMTASHSCAEPPSRFRIVKIAKTKPYDKGKWIINDYTDFQKQNINDCESSGSSIEKKNGDSCSSDEHKDITKTVASLTPRKTMSNEIISNSVFSISRGGSCCSNFLEKNLVESVSIHNPGQSTHHVIPVVEALDTAMDQIQQIRDAMIHAVTDEMRTLQDSLANLQLEYNKLKEENLALKIKLAYTEERLRELEKG</sequence>
<keyword evidence="1" id="KW-0175">Coiled coil</keyword>
<keyword evidence="3" id="KW-1185">Reference proteome</keyword>
<dbReference type="GeneID" id="100214894"/>
<feature type="compositionally biased region" description="Basic and acidic residues" evidence="2">
    <location>
        <begin position="214"/>
        <end position="228"/>
    </location>
</feature>
<reference evidence="4" key="2">
    <citation type="submission" date="2025-08" db="UniProtKB">
        <authorList>
            <consortium name="RefSeq"/>
        </authorList>
    </citation>
    <scope>IDENTIFICATION</scope>
</reference>
<evidence type="ECO:0000313" key="4">
    <source>
        <dbReference type="RefSeq" id="XP_065644187.1"/>
    </source>
</evidence>
<proteinExistence type="predicted"/>